<dbReference type="EMBL" id="CP046147">
    <property type="protein sequence ID" value="WFG39813.1"/>
    <property type="molecule type" value="Genomic_DNA"/>
</dbReference>
<evidence type="ECO:0000313" key="2">
    <source>
        <dbReference type="EMBL" id="WFG39813.1"/>
    </source>
</evidence>
<dbReference type="AlphaFoldDB" id="A0AAJ5ZKF4"/>
<keyword evidence="3" id="KW-1185">Reference proteome</keyword>
<reference evidence="3 4" key="1">
    <citation type="submission" date="2019-11" db="EMBL/GenBank/DDBJ databases">
        <authorList>
            <person name="Cho J.-C."/>
        </authorList>
    </citation>
    <scope>NUCLEOTIDE SEQUENCE [LARGE SCALE GENOMIC DNA]</scope>
    <source>
        <strain evidence="2 3">JH1073</strain>
        <strain evidence="1 4">JH702</strain>
    </source>
</reference>
<proteinExistence type="predicted"/>
<evidence type="ECO:0000313" key="4">
    <source>
        <dbReference type="Proteomes" id="UP001321249"/>
    </source>
</evidence>
<protein>
    <submittedName>
        <fullName evidence="2">Uncharacterized protein</fullName>
    </submittedName>
</protein>
<reference evidence="2" key="2">
    <citation type="journal article" date="2023" name="Nat. Commun.">
        <title>Cultivation of marine bacteria of the SAR202 clade.</title>
        <authorList>
            <person name="Lim Y."/>
            <person name="Seo J.H."/>
            <person name="Giovannoni S.J."/>
            <person name="Kang I."/>
            <person name="Cho J.C."/>
        </authorList>
    </citation>
    <scope>NUCLEOTIDE SEQUENCE</scope>
    <source>
        <strain evidence="2">JH1073</strain>
    </source>
</reference>
<evidence type="ECO:0000313" key="1">
    <source>
        <dbReference type="EMBL" id="MDG0868152.1"/>
    </source>
</evidence>
<gene>
    <name evidence="1" type="ORF">GKO46_13900</name>
    <name evidence="2" type="ORF">GKO48_09335</name>
</gene>
<dbReference type="Proteomes" id="UP001321249">
    <property type="component" value="Unassembled WGS sequence"/>
</dbReference>
<organism evidence="2 3">
    <name type="scientific">Candidatus Lucifugimonas marina</name>
    <dbReference type="NCBI Taxonomy" id="3038979"/>
    <lineage>
        <taxon>Bacteria</taxon>
        <taxon>Bacillati</taxon>
        <taxon>Chloroflexota</taxon>
        <taxon>Dehalococcoidia</taxon>
        <taxon>SAR202 cluster</taxon>
        <taxon>Candidatus Lucifugimonadales</taxon>
        <taxon>Candidatus Lucifugimonadaceae</taxon>
        <taxon>Candidatus Lucifugimonas</taxon>
    </lineage>
</organism>
<reference evidence="3" key="3">
    <citation type="submission" date="2023-06" db="EMBL/GenBank/DDBJ databases">
        <title>Pangenomics reveal diversification of enzyme families and niche specialization in globally abundant SAR202 bacteria.</title>
        <authorList>
            <person name="Saw J.H.W."/>
        </authorList>
    </citation>
    <scope>NUCLEOTIDE SEQUENCE [LARGE SCALE GENOMIC DNA]</scope>
    <source>
        <strain evidence="3">JH1073</strain>
    </source>
</reference>
<dbReference type="Proteomes" id="UP001219901">
    <property type="component" value="Chromosome"/>
</dbReference>
<name>A0AAJ5ZKF4_9CHLR</name>
<dbReference type="EMBL" id="WMBE01000008">
    <property type="protein sequence ID" value="MDG0868152.1"/>
    <property type="molecule type" value="Genomic_DNA"/>
</dbReference>
<accession>A0AAJ5ZKF4</accession>
<dbReference type="RefSeq" id="WP_342827206.1">
    <property type="nucleotide sequence ID" value="NZ_CP046146.1"/>
</dbReference>
<evidence type="ECO:0000313" key="3">
    <source>
        <dbReference type="Proteomes" id="UP001219901"/>
    </source>
</evidence>
<sequence>MLHFKSCPKCMNGSLYEHQGLDGPEKKCVNCAYTVYMSHSIDQHDATLAKLSA</sequence>